<comment type="caution">
    <text evidence="2">The sequence shown here is derived from an EMBL/GenBank/DDBJ whole genome shotgun (WGS) entry which is preliminary data.</text>
</comment>
<dbReference type="InterPro" id="IPR036047">
    <property type="entry name" value="F-box-like_dom_sf"/>
</dbReference>
<dbReference type="Proteomes" id="UP000681720">
    <property type="component" value="Unassembled WGS sequence"/>
</dbReference>
<protein>
    <recommendedName>
        <fullName evidence="1">F-box domain-containing protein</fullName>
    </recommendedName>
</protein>
<dbReference type="InterPro" id="IPR032675">
    <property type="entry name" value="LRR_dom_sf"/>
</dbReference>
<name>A0A816EWW2_9BILA</name>
<evidence type="ECO:0000313" key="4">
    <source>
        <dbReference type="Proteomes" id="UP000663834"/>
    </source>
</evidence>
<dbReference type="EMBL" id="CAJOBJ010007232">
    <property type="protein sequence ID" value="CAF4080902.1"/>
    <property type="molecule type" value="Genomic_DNA"/>
</dbReference>
<organism evidence="2 4">
    <name type="scientific">Rotaria magnacalcarata</name>
    <dbReference type="NCBI Taxonomy" id="392030"/>
    <lineage>
        <taxon>Eukaryota</taxon>
        <taxon>Metazoa</taxon>
        <taxon>Spiralia</taxon>
        <taxon>Gnathifera</taxon>
        <taxon>Rotifera</taxon>
        <taxon>Eurotatoria</taxon>
        <taxon>Bdelloidea</taxon>
        <taxon>Philodinida</taxon>
        <taxon>Philodinidae</taxon>
        <taxon>Rotaria</taxon>
    </lineage>
</organism>
<dbReference type="Gene3D" id="3.80.10.10">
    <property type="entry name" value="Ribonuclease Inhibitor"/>
    <property type="match status" value="1"/>
</dbReference>
<evidence type="ECO:0000313" key="2">
    <source>
        <dbReference type="EMBL" id="CAF1654863.1"/>
    </source>
</evidence>
<accession>A0A816EWW2</accession>
<evidence type="ECO:0000313" key="3">
    <source>
        <dbReference type="EMBL" id="CAF4080902.1"/>
    </source>
</evidence>
<dbReference type="Proteomes" id="UP000663834">
    <property type="component" value="Unassembled WGS sequence"/>
</dbReference>
<evidence type="ECO:0000259" key="1">
    <source>
        <dbReference type="PROSITE" id="PS50181"/>
    </source>
</evidence>
<sequence>MEHLPIKLNDLPDEIIVFILRKLYNVDVLYSLVGVNKRFSAIAHDSIFTSRLTLTYFSNDFTYPLPDPMLDRFCSEILHEIHHKIKRLHLEPTSMQRILLATNYPNLCELGLYSIDVEEAISLFIDDTTFTGVDKSQISSLIIDMNRSKKKISTTDINKIIFTRIFTMFTNLQYLTFGPSSNWDQRFSFDTPFPTIISLNLLELLICVTYFSDLLYLLDRRFNQLHTLHVNIFRIKCNPSTIDSGEKLPNLKSFSLYSDLRTHVYDELIVPFLHRMLNLEKLDLHLMVDRHKGFINGNDFKKNIINYMPQLNKFTFNIRLFNHISNKFNLPSNEDIQYTFKDLKDNQVISCVDLFQEEKHRYCHIYSYPYRMKYYDHISNNFPGGLFKYVHKVSLYDEYPFEHDFFLRIEKSFPFMKELTIFNVKPQKNKLNRKSKNDNQELSIVKYPHLIRLDLFQAHDDYIEQFLVDTEICLPNHVHLSVNYEAMKRVTENFTRNTTRINCTKLRSLCLAGANGITKHVKDYFPHTKVF</sequence>
<dbReference type="EMBL" id="CAJNOW010017136">
    <property type="protein sequence ID" value="CAF1654863.1"/>
    <property type="molecule type" value="Genomic_DNA"/>
</dbReference>
<dbReference type="PROSITE" id="PS50181">
    <property type="entry name" value="FBOX"/>
    <property type="match status" value="1"/>
</dbReference>
<gene>
    <name evidence="3" type="ORF">GIL414_LOCUS16060</name>
    <name evidence="2" type="ORF">KQP761_LOCUS30728</name>
</gene>
<dbReference type="SUPFAM" id="SSF81383">
    <property type="entry name" value="F-box domain"/>
    <property type="match status" value="1"/>
</dbReference>
<reference evidence="2" key="1">
    <citation type="submission" date="2021-02" db="EMBL/GenBank/DDBJ databases">
        <authorList>
            <person name="Nowell W R."/>
        </authorList>
    </citation>
    <scope>NUCLEOTIDE SEQUENCE</scope>
</reference>
<dbReference type="InterPro" id="IPR001810">
    <property type="entry name" value="F-box_dom"/>
</dbReference>
<proteinExistence type="predicted"/>
<dbReference type="AlphaFoldDB" id="A0A816EWW2"/>
<dbReference type="OrthoDB" id="10010589at2759"/>
<feature type="domain" description="F-box" evidence="1">
    <location>
        <begin position="5"/>
        <end position="52"/>
    </location>
</feature>